<feature type="transmembrane region" description="Helical" evidence="1">
    <location>
        <begin position="67"/>
        <end position="93"/>
    </location>
</feature>
<evidence type="ECO:0000313" key="2">
    <source>
        <dbReference type="EMBL" id="MCT8974678.1"/>
    </source>
</evidence>
<comment type="caution">
    <text evidence="2">The sequence shown here is derived from an EMBL/GenBank/DDBJ whole genome shotgun (WGS) entry which is preliminary data.</text>
</comment>
<keyword evidence="1" id="KW-1133">Transmembrane helix</keyword>
<feature type="transmembrane region" description="Helical" evidence="1">
    <location>
        <begin position="21"/>
        <end position="47"/>
    </location>
</feature>
<evidence type="ECO:0000256" key="1">
    <source>
        <dbReference type="SAM" id="Phobius"/>
    </source>
</evidence>
<reference evidence="2 3" key="1">
    <citation type="submission" date="2022-04" db="EMBL/GenBank/DDBJ databases">
        <authorList>
            <person name="Ye Y.-Q."/>
            <person name="Du Z.-J."/>
        </authorList>
    </citation>
    <scope>NUCLEOTIDE SEQUENCE [LARGE SCALE GENOMIC DNA]</scope>
    <source>
        <strain evidence="2 3">A6E488</strain>
    </source>
</reference>
<dbReference type="InterPro" id="IPR018723">
    <property type="entry name" value="DUF2254_membrane"/>
</dbReference>
<dbReference type="Pfam" id="PF10011">
    <property type="entry name" value="DUF2254"/>
    <property type="match status" value="1"/>
</dbReference>
<evidence type="ECO:0000313" key="3">
    <source>
        <dbReference type="Proteomes" id="UP001320898"/>
    </source>
</evidence>
<protein>
    <submittedName>
        <fullName evidence="2">DUF2254 domain-containing protein</fullName>
    </submittedName>
</protein>
<organism evidence="2 3">
    <name type="scientific">Microbaculum marinisediminis</name>
    <dbReference type="NCBI Taxonomy" id="2931392"/>
    <lineage>
        <taxon>Bacteria</taxon>
        <taxon>Pseudomonadati</taxon>
        <taxon>Pseudomonadota</taxon>
        <taxon>Alphaproteobacteria</taxon>
        <taxon>Hyphomicrobiales</taxon>
        <taxon>Tepidamorphaceae</taxon>
        <taxon>Microbaculum</taxon>
    </lineage>
</organism>
<dbReference type="AlphaFoldDB" id="A0AAW5R6Y5"/>
<name>A0AAW5R6Y5_9HYPH</name>
<feature type="transmembrane region" description="Helical" evidence="1">
    <location>
        <begin position="145"/>
        <end position="165"/>
    </location>
</feature>
<accession>A0AAW5R6Y5</accession>
<sequence>MPTFLSATRLSSLWDRLHASFWFLPAAMSGIAVALSFVLVQVDAWLSVDVVPEFNLLYTFGPEGARAILSVIASSMITVASLIFSITMLTLQLASSQFGPRVLRNFMRDRSNQIVLGTFIATFLYCLLVLRTVRGMENFSFVPHLSVAFGVILAIASVAVLIYFIHHIATSIRIETLLANLAAETRSAVDRLYPERMGQDPSQDKGATAEHTIPSDFEGGARQIHADGSGYVQRIGVEALMRIASEHDLVVRIEARPGRFVSKGDAMLTAYPRDRVSDEIANDLGGALVVGLDRTPEQDLEFSIRRIVELAQRSLSSGINDPTTALYCIDRLGEVFGRLADREIPSPMRFDEKRQLRVVTEINTLGDLACDAFAAIARHGITEVDVIARLLRAMDNLSRSAPREAREAIMGLCEAIRRESEKQVSLAFDRKVVQALPESRGACEQPDLTGPV</sequence>
<keyword evidence="1" id="KW-0472">Membrane</keyword>
<dbReference type="RefSeq" id="WP_261618259.1">
    <property type="nucleotide sequence ID" value="NZ_JALIDZ010000013.1"/>
</dbReference>
<keyword evidence="1" id="KW-0812">Transmembrane</keyword>
<gene>
    <name evidence="2" type="ORF">MUB46_22695</name>
</gene>
<dbReference type="Proteomes" id="UP001320898">
    <property type="component" value="Unassembled WGS sequence"/>
</dbReference>
<proteinExistence type="predicted"/>
<keyword evidence="3" id="KW-1185">Reference proteome</keyword>
<feature type="transmembrane region" description="Helical" evidence="1">
    <location>
        <begin position="114"/>
        <end position="133"/>
    </location>
</feature>
<dbReference type="EMBL" id="JALIDZ010000013">
    <property type="protein sequence ID" value="MCT8974678.1"/>
    <property type="molecule type" value="Genomic_DNA"/>
</dbReference>